<name>A0A7S4IIQ3_9EUKA</name>
<feature type="region of interest" description="Disordered" evidence="1">
    <location>
        <begin position="23"/>
        <end position="56"/>
    </location>
</feature>
<accession>A0A7S4IIQ3</accession>
<protein>
    <submittedName>
        <fullName evidence="2">Uncharacterized protein</fullName>
    </submittedName>
</protein>
<organism evidence="2">
    <name type="scientific">Vannella robusta</name>
    <dbReference type="NCBI Taxonomy" id="1487602"/>
    <lineage>
        <taxon>Eukaryota</taxon>
        <taxon>Amoebozoa</taxon>
        <taxon>Discosea</taxon>
        <taxon>Flabellinia</taxon>
        <taxon>Vannellidae</taxon>
        <taxon>Vannella</taxon>
    </lineage>
</organism>
<evidence type="ECO:0000256" key="1">
    <source>
        <dbReference type="SAM" id="MobiDB-lite"/>
    </source>
</evidence>
<reference evidence="2" key="1">
    <citation type="submission" date="2021-01" db="EMBL/GenBank/DDBJ databases">
        <authorList>
            <person name="Corre E."/>
            <person name="Pelletier E."/>
            <person name="Niang G."/>
            <person name="Scheremetjew M."/>
            <person name="Finn R."/>
            <person name="Kale V."/>
            <person name="Holt S."/>
            <person name="Cochrane G."/>
            <person name="Meng A."/>
            <person name="Brown T."/>
            <person name="Cohen L."/>
        </authorList>
    </citation>
    <scope>NUCLEOTIDE SEQUENCE</scope>
    <source>
        <strain evidence="2">DIVA3 518/3/11/1/6</strain>
    </source>
</reference>
<sequence length="145" mass="16871">MGDVRVSNKRSFDFMNEDFDVPCPRYSPPSKKMRGNAWAEPKLPRVIGKPTQSTKKKDNINKHVLRKLAEVQLQSPTAQPFEKLFSVKDLNDIVNKALAEREEQLREAHDDTLSRHIYEQVGALSKYNQEFVSQRLRNSEFDYMS</sequence>
<gene>
    <name evidence="2" type="ORF">VSP0166_LOCUS12856</name>
</gene>
<proteinExistence type="predicted"/>
<dbReference type="EMBL" id="HBKP01018123">
    <property type="protein sequence ID" value="CAE2230274.1"/>
    <property type="molecule type" value="Transcribed_RNA"/>
</dbReference>
<dbReference type="AlphaFoldDB" id="A0A7S4IIQ3"/>
<evidence type="ECO:0000313" key="2">
    <source>
        <dbReference type="EMBL" id="CAE2230274.1"/>
    </source>
</evidence>